<proteinExistence type="predicted"/>
<keyword evidence="3" id="KW-1185">Reference proteome</keyword>
<keyword evidence="2" id="KW-0808">Transferase</keyword>
<dbReference type="Gene3D" id="3.40.50.150">
    <property type="entry name" value="Vaccinia Virus protein VP39"/>
    <property type="match status" value="1"/>
</dbReference>
<evidence type="ECO:0000313" key="3">
    <source>
        <dbReference type="Proteomes" id="UP001589776"/>
    </source>
</evidence>
<keyword evidence="2" id="KW-0489">Methyltransferase</keyword>
<dbReference type="GO" id="GO:0032259">
    <property type="term" value="P:methylation"/>
    <property type="evidence" value="ECO:0007669"/>
    <property type="project" value="UniProtKB-KW"/>
</dbReference>
<name>A0ABV6DPW8_9BACL</name>
<dbReference type="CDD" id="cd02440">
    <property type="entry name" value="AdoMet_MTases"/>
    <property type="match status" value="1"/>
</dbReference>
<organism evidence="2 3">
    <name type="scientific">Paenibacillus chartarius</name>
    <dbReference type="NCBI Taxonomy" id="747481"/>
    <lineage>
        <taxon>Bacteria</taxon>
        <taxon>Bacillati</taxon>
        <taxon>Bacillota</taxon>
        <taxon>Bacilli</taxon>
        <taxon>Bacillales</taxon>
        <taxon>Paenibacillaceae</taxon>
        <taxon>Paenibacillus</taxon>
    </lineage>
</organism>
<dbReference type="EMBL" id="JBHLWN010000077">
    <property type="protein sequence ID" value="MFC0214690.1"/>
    <property type="molecule type" value="Genomic_DNA"/>
</dbReference>
<accession>A0ABV6DPW8</accession>
<dbReference type="Pfam" id="PF13649">
    <property type="entry name" value="Methyltransf_25"/>
    <property type="match status" value="1"/>
</dbReference>
<dbReference type="EC" id="2.1.-.-" evidence="2"/>
<dbReference type="InterPro" id="IPR050508">
    <property type="entry name" value="Methyltransf_Superfamily"/>
</dbReference>
<feature type="domain" description="Methyltransferase" evidence="1">
    <location>
        <begin position="43"/>
        <end position="134"/>
    </location>
</feature>
<dbReference type="InterPro" id="IPR029063">
    <property type="entry name" value="SAM-dependent_MTases_sf"/>
</dbReference>
<dbReference type="GO" id="GO:0008168">
    <property type="term" value="F:methyltransferase activity"/>
    <property type="evidence" value="ECO:0007669"/>
    <property type="project" value="UniProtKB-KW"/>
</dbReference>
<sequence length="217" mass="24480">MSGRKDEQYWNDVYTDLEVSAPSYDGWLDKYIPLIEAAGDVPIIDLGCGIGGDTQYLTEHGRSVIACDFSQEALDRIARLLPGCETRRFDMTQGLPFEDGAAKLIVADLSLHYFRWDVTVQIVRDIARVIGPGGALLARLNSVRDVHYGAGAGTEVEPHYYEHKGRRKRFFDEADISRLFAEWNVMSLQETEMGRYGKPKRCWELAAMPPLRASLHP</sequence>
<dbReference type="PANTHER" id="PTHR42912">
    <property type="entry name" value="METHYLTRANSFERASE"/>
    <property type="match status" value="1"/>
</dbReference>
<dbReference type="RefSeq" id="WP_377472100.1">
    <property type="nucleotide sequence ID" value="NZ_JBHLWN010000077.1"/>
</dbReference>
<reference evidence="2 3" key="1">
    <citation type="submission" date="2024-09" db="EMBL/GenBank/DDBJ databases">
        <authorList>
            <person name="Sun Q."/>
            <person name="Mori K."/>
        </authorList>
    </citation>
    <scope>NUCLEOTIDE SEQUENCE [LARGE SCALE GENOMIC DNA]</scope>
    <source>
        <strain evidence="2 3">CCM 7759</strain>
    </source>
</reference>
<dbReference type="InterPro" id="IPR041698">
    <property type="entry name" value="Methyltransf_25"/>
</dbReference>
<gene>
    <name evidence="2" type="ORF">ACFFK0_19985</name>
</gene>
<dbReference type="Proteomes" id="UP001589776">
    <property type="component" value="Unassembled WGS sequence"/>
</dbReference>
<evidence type="ECO:0000259" key="1">
    <source>
        <dbReference type="Pfam" id="PF13649"/>
    </source>
</evidence>
<dbReference type="SUPFAM" id="SSF53335">
    <property type="entry name" value="S-adenosyl-L-methionine-dependent methyltransferases"/>
    <property type="match status" value="1"/>
</dbReference>
<evidence type="ECO:0000313" key="2">
    <source>
        <dbReference type="EMBL" id="MFC0214690.1"/>
    </source>
</evidence>
<protein>
    <submittedName>
        <fullName evidence="2">Class I SAM-dependent methyltransferase</fullName>
        <ecNumber evidence="2">2.1.-.-</ecNumber>
    </submittedName>
</protein>
<comment type="caution">
    <text evidence="2">The sequence shown here is derived from an EMBL/GenBank/DDBJ whole genome shotgun (WGS) entry which is preliminary data.</text>
</comment>